<feature type="domain" description="Smr" evidence="2">
    <location>
        <begin position="112"/>
        <end position="191"/>
    </location>
</feature>
<dbReference type="InterPro" id="IPR053020">
    <property type="entry name" value="Smr_domain_protein"/>
</dbReference>
<dbReference type="AlphaFoldDB" id="A0A1E7FGX8"/>
<dbReference type="SUPFAM" id="SSF160443">
    <property type="entry name" value="SMR domain-like"/>
    <property type="match status" value="1"/>
</dbReference>
<dbReference type="Proteomes" id="UP000095751">
    <property type="component" value="Unassembled WGS sequence"/>
</dbReference>
<dbReference type="Pfam" id="PF01713">
    <property type="entry name" value="Smr"/>
    <property type="match status" value="1"/>
</dbReference>
<dbReference type="SMART" id="SM00463">
    <property type="entry name" value="SMR"/>
    <property type="match status" value="1"/>
</dbReference>
<keyword evidence="4" id="KW-1185">Reference proteome</keyword>
<dbReference type="PANTHER" id="PTHR47417">
    <property type="entry name" value="SMR DOMAIN-CONTAINING PROTEIN YPL199C"/>
    <property type="match status" value="1"/>
</dbReference>
<evidence type="ECO:0000259" key="2">
    <source>
        <dbReference type="PROSITE" id="PS50828"/>
    </source>
</evidence>
<dbReference type="PROSITE" id="PS50828">
    <property type="entry name" value="SMR"/>
    <property type="match status" value="1"/>
</dbReference>
<gene>
    <name evidence="3" type="ORF">FRACYDRAFT_184168</name>
</gene>
<dbReference type="InterPro" id="IPR036063">
    <property type="entry name" value="Smr_dom_sf"/>
</dbReference>
<dbReference type="InterPro" id="IPR002625">
    <property type="entry name" value="Smr_dom"/>
</dbReference>
<proteinExistence type="predicted"/>
<accession>A0A1E7FGX8</accession>
<dbReference type="Pfam" id="PF08590">
    <property type="entry name" value="DUF1771"/>
    <property type="match status" value="1"/>
</dbReference>
<feature type="compositionally biased region" description="Polar residues" evidence="1">
    <location>
        <begin position="1"/>
        <end position="25"/>
    </location>
</feature>
<feature type="region of interest" description="Disordered" evidence="1">
    <location>
        <begin position="1"/>
        <end position="36"/>
    </location>
</feature>
<dbReference type="PANTHER" id="PTHR47417:SF1">
    <property type="entry name" value="SMR DOMAIN-CONTAINING PROTEIN YPL199C"/>
    <property type="match status" value="1"/>
</dbReference>
<dbReference type="Gene3D" id="3.30.1370.110">
    <property type="match status" value="1"/>
</dbReference>
<protein>
    <recommendedName>
        <fullName evidence="2">Smr domain-containing protein</fullName>
    </recommendedName>
</protein>
<feature type="region of interest" description="Disordered" evidence="1">
    <location>
        <begin position="64"/>
        <end position="93"/>
    </location>
</feature>
<dbReference type="InterPro" id="IPR013899">
    <property type="entry name" value="DUF1771"/>
</dbReference>
<reference evidence="3 4" key="1">
    <citation type="submission" date="2016-09" db="EMBL/GenBank/DDBJ databases">
        <title>Extensive genetic diversity and differential bi-allelic expression allows diatom success in the polar Southern Ocean.</title>
        <authorList>
            <consortium name="DOE Joint Genome Institute"/>
            <person name="Mock T."/>
            <person name="Otillar R.P."/>
            <person name="Strauss J."/>
            <person name="Dupont C."/>
            <person name="Frickenhaus S."/>
            <person name="Maumus F."/>
            <person name="Mcmullan M."/>
            <person name="Sanges R."/>
            <person name="Schmutz J."/>
            <person name="Toseland A."/>
            <person name="Valas R."/>
            <person name="Veluchamy A."/>
            <person name="Ward B.J."/>
            <person name="Allen A."/>
            <person name="Barry K."/>
            <person name="Falciatore A."/>
            <person name="Ferrante M."/>
            <person name="Fortunato A.E."/>
            <person name="Gloeckner G."/>
            <person name="Gruber A."/>
            <person name="Hipkin R."/>
            <person name="Janech M."/>
            <person name="Kroth P."/>
            <person name="Leese F."/>
            <person name="Lindquist E."/>
            <person name="Lyon B.R."/>
            <person name="Martin J."/>
            <person name="Mayer C."/>
            <person name="Parker M."/>
            <person name="Quesneville H."/>
            <person name="Raymond J."/>
            <person name="Uhlig C."/>
            <person name="Valentin K.U."/>
            <person name="Worden A.Z."/>
            <person name="Armbrust E.V."/>
            <person name="Bowler C."/>
            <person name="Green B."/>
            <person name="Moulton V."/>
            <person name="Van Oosterhout C."/>
            <person name="Grigoriev I."/>
        </authorList>
    </citation>
    <scope>NUCLEOTIDE SEQUENCE [LARGE SCALE GENOMIC DNA]</scope>
    <source>
        <strain evidence="3 4">CCMP1102</strain>
    </source>
</reference>
<name>A0A1E7FGX8_9STRA</name>
<organism evidence="3 4">
    <name type="scientific">Fragilariopsis cylindrus CCMP1102</name>
    <dbReference type="NCBI Taxonomy" id="635003"/>
    <lineage>
        <taxon>Eukaryota</taxon>
        <taxon>Sar</taxon>
        <taxon>Stramenopiles</taxon>
        <taxon>Ochrophyta</taxon>
        <taxon>Bacillariophyta</taxon>
        <taxon>Bacillariophyceae</taxon>
        <taxon>Bacillariophycidae</taxon>
        <taxon>Bacillariales</taxon>
        <taxon>Bacillariaceae</taxon>
        <taxon>Fragilariopsis</taxon>
    </lineage>
</organism>
<dbReference type="OrthoDB" id="3231855at2759"/>
<evidence type="ECO:0000313" key="4">
    <source>
        <dbReference type="Proteomes" id="UP000095751"/>
    </source>
</evidence>
<dbReference type="EMBL" id="KV784357">
    <property type="protein sequence ID" value="OEU17285.1"/>
    <property type="molecule type" value="Genomic_DNA"/>
</dbReference>
<dbReference type="InParanoid" id="A0A1E7FGX8"/>
<evidence type="ECO:0000313" key="3">
    <source>
        <dbReference type="EMBL" id="OEU17285.1"/>
    </source>
</evidence>
<dbReference type="KEGG" id="fcy:FRACYDRAFT_184168"/>
<dbReference type="SMART" id="SM01162">
    <property type="entry name" value="DUF1771"/>
    <property type="match status" value="1"/>
</dbReference>
<evidence type="ECO:0000256" key="1">
    <source>
        <dbReference type="SAM" id="MobiDB-lite"/>
    </source>
</evidence>
<sequence length="194" mass="21596">MGNCFGSSSAVDSPQHPSRPATTLPPSKKQRKGEQAFVTDDVIALRDQASTYHEKLVHCAKESQDAYKRGDKGKAHTLSEQKKKWKTKQDDTNKKASNLILQSQNWQTSGEIDLHGLFVNEAIDAATAFLKYWCKKSNSKNRKTVLVITGAGHHSSDHKAVIRPKVEELLQQQDHIYESVNGNGAFKVTLKPSQ</sequence>